<gene>
    <name evidence="1" type="ORF">HLUCCX14_06695</name>
</gene>
<dbReference type="PROSITE" id="PS51257">
    <property type="entry name" value="PROKAR_LIPOPROTEIN"/>
    <property type="match status" value="1"/>
</dbReference>
<name>A0A0P7ZAN1_9GAMM</name>
<dbReference type="OrthoDB" id="9771186at2"/>
<comment type="caution">
    <text evidence="1">The sequence shown here is derived from an EMBL/GenBank/DDBJ whole genome shotgun (WGS) entry which is preliminary data.</text>
</comment>
<dbReference type="STRING" id="1305731.GCA_000934705_00098"/>
<reference evidence="1 2" key="1">
    <citation type="submission" date="2015-09" db="EMBL/GenBank/DDBJ databases">
        <title>Identification and resolution of microdiversity through metagenomic sequencing of parallel consortia.</title>
        <authorList>
            <person name="Nelson W.C."/>
            <person name="Romine M.F."/>
            <person name="Lindemann S.R."/>
        </authorList>
    </citation>
    <scope>NUCLEOTIDE SEQUENCE [LARGE SCALE GENOMIC DNA]</scope>
    <source>
        <strain evidence="1">HL-55</strain>
    </source>
</reference>
<dbReference type="Proteomes" id="UP000050416">
    <property type="component" value="Unassembled WGS sequence"/>
</dbReference>
<protein>
    <submittedName>
        <fullName evidence="1">TRAP-type C4-dicarboxylate transport system, periplasmic component</fullName>
    </submittedName>
</protein>
<dbReference type="Pfam" id="PF19582">
    <property type="entry name" value="AdeT1_2"/>
    <property type="match status" value="1"/>
</dbReference>
<dbReference type="InterPro" id="IPR045758">
    <property type="entry name" value="AdeT1/2"/>
</dbReference>
<evidence type="ECO:0000313" key="2">
    <source>
        <dbReference type="Proteomes" id="UP000050416"/>
    </source>
</evidence>
<dbReference type="EMBL" id="LJZQ01000007">
    <property type="protein sequence ID" value="KPQ29204.1"/>
    <property type="molecule type" value="Genomic_DNA"/>
</dbReference>
<proteinExistence type="predicted"/>
<dbReference type="InterPro" id="IPR038404">
    <property type="entry name" value="TRAP_DctP_sf"/>
</dbReference>
<accession>A0A0P7ZAN1</accession>
<dbReference type="PATRIC" id="fig|1305731.5.peg.3337"/>
<sequence>MMSLALRTPPSCQWITRCLLLATTFAMSCLPVVTWANEDLRAKVYDQSLPLEQRINAMQELTGLQPDPDRSYRVCVWDIFGRSGPIYGAAQDQRHRILQYGINVEMVPYTSESVMVEELKSGTCDAALMSGLRARLFNQYTGTLDSIGGFPDHEQMLLGLQLMADPRSADRMVSNGYVVMGIAPAGAAHVFVNDRSINTLAKASGKRVVVLDYDPTQAEMISGVGATPVVADIVNAPNMFNTGVVDVLAAPLAAYEVMELHKGLEPDGGIIDLPLTHITMQLIGRAEVIPNELAQLVREAFFQGSDEIISRVRMEEEKVPDKWWIRIPAKDRREYDAMMQAARLELREQGYYSGDMLTLQRKIRCRADGSREECSNPVE</sequence>
<dbReference type="Gene3D" id="3.40.190.170">
    <property type="entry name" value="Bacterial extracellular solute-binding protein, family 7"/>
    <property type="match status" value="1"/>
</dbReference>
<dbReference type="AlphaFoldDB" id="A0A0P7ZAN1"/>
<organism evidence="1 2">
    <name type="scientific">Marinobacter excellens HL-55</name>
    <dbReference type="NCBI Taxonomy" id="1305731"/>
    <lineage>
        <taxon>Bacteria</taxon>
        <taxon>Pseudomonadati</taxon>
        <taxon>Pseudomonadota</taxon>
        <taxon>Gammaproteobacteria</taxon>
        <taxon>Pseudomonadales</taxon>
        <taxon>Marinobacteraceae</taxon>
        <taxon>Marinobacter</taxon>
    </lineage>
</organism>
<evidence type="ECO:0000313" key="1">
    <source>
        <dbReference type="EMBL" id="KPQ29204.1"/>
    </source>
</evidence>
<dbReference type="SUPFAM" id="SSF53850">
    <property type="entry name" value="Periplasmic binding protein-like II"/>
    <property type="match status" value="1"/>
</dbReference>